<gene>
    <name evidence="9" type="ORF">OGATHE_006765</name>
</gene>
<accession>A0A9P8NTZ0</accession>
<proteinExistence type="inferred from homology"/>
<reference evidence="9" key="2">
    <citation type="submission" date="2021-01" db="EMBL/GenBank/DDBJ databases">
        <authorList>
            <person name="Schikora-Tamarit M.A."/>
        </authorList>
    </citation>
    <scope>NUCLEOTIDE SEQUENCE</scope>
    <source>
        <strain evidence="9">NCAIM Y.01608</strain>
    </source>
</reference>
<dbReference type="Gene3D" id="6.10.280.230">
    <property type="match status" value="1"/>
</dbReference>
<evidence type="ECO:0000256" key="4">
    <source>
        <dbReference type="ARBA" id="ARBA00023002"/>
    </source>
</evidence>
<dbReference type="InterPro" id="IPR011032">
    <property type="entry name" value="GroES-like_sf"/>
</dbReference>
<dbReference type="Pfam" id="PF04082">
    <property type="entry name" value="Fungal_trans"/>
    <property type="match status" value="1"/>
</dbReference>
<dbReference type="InterPro" id="IPR013149">
    <property type="entry name" value="ADH-like_C"/>
</dbReference>
<comment type="caution">
    <text evidence="9">The sequence shown here is derived from an EMBL/GenBank/DDBJ whole genome shotgun (WGS) entry which is preliminary data.</text>
</comment>
<protein>
    <recommendedName>
        <fullName evidence="8">HORMA domain-containing protein</fullName>
    </recommendedName>
</protein>
<organism evidence="9 10">
    <name type="scientific">Ogataea polymorpha</name>
    <dbReference type="NCBI Taxonomy" id="460523"/>
    <lineage>
        <taxon>Eukaryota</taxon>
        <taxon>Fungi</taxon>
        <taxon>Dikarya</taxon>
        <taxon>Ascomycota</taxon>
        <taxon>Saccharomycotina</taxon>
        <taxon>Pichiomycetes</taxon>
        <taxon>Pichiales</taxon>
        <taxon>Pichiaceae</taxon>
        <taxon>Ogataea</taxon>
    </lineage>
</organism>
<dbReference type="Gene3D" id="3.40.50.720">
    <property type="entry name" value="NAD(P)-binding Rossmann-like Domain"/>
    <property type="match status" value="1"/>
</dbReference>
<dbReference type="CDD" id="cd12148">
    <property type="entry name" value="fungal_TF_MHR"/>
    <property type="match status" value="1"/>
</dbReference>
<dbReference type="SMART" id="SM00829">
    <property type="entry name" value="PKS_ER"/>
    <property type="match status" value="1"/>
</dbReference>
<dbReference type="InterPro" id="IPR013154">
    <property type="entry name" value="ADH-like_N"/>
</dbReference>
<dbReference type="InterPro" id="IPR003511">
    <property type="entry name" value="HORMA_dom"/>
</dbReference>
<evidence type="ECO:0000313" key="10">
    <source>
        <dbReference type="Proteomes" id="UP000788993"/>
    </source>
</evidence>
<feature type="region of interest" description="Disordered" evidence="7">
    <location>
        <begin position="474"/>
        <end position="519"/>
    </location>
</feature>
<dbReference type="Gene3D" id="3.30.900.10">
    <property type="entry name" value="HORMA domain"/>
    <property type="match status" value="1"/>
</dbReference>
<dbReference type="GO" id="GO:0008270">
    <property type="term" value="F:zinc ion binding"/>
    <property type="evidence" value="ECO:0007669"/>
    <property type="project" value="InterPro"/>
</dbReference>
<dbReference type="GO" id="GO:0003677">
    <property type="term" value="F:DNA binding"/>
    <property type="evidence" value="ECO:0007669"/>
    <property type="project" value="InterPro"/>
</dbReference>
<evidence type="ECO:0000256" key="3">
    <source>
        <dbReference type="ARBA" id="ARBA00022833"/>
    </source>
</evidence>
<dbReference type="GO" id="GO:0006351">
    <property type="term" value="P:DNA-templated transcription"/>
    <property type="evidence" value="ECO:0007669"/>
    <property type="project" value="InterPro"/>
</dbReference>
<evidence type="ECO:0000256" key="5">
    <source>
        <dbReference type="ARBA" id="ARBA00023242"/>
    </source>
</evidence>
<dbReference type="EMBL" id="JAEUBD010001571">
    <property type="protein sequence ID" value="KAH3659039.1"/>
    <property type="molecule type" value="Genomic_DNA"/>
</dbReference>
<dbReference type="GO" id="GO:0016616">
    <property type="term" value="F:oxidoreductase activity, acting on the CH-OH group of donors, NAD or NADP as acceptor"/>
    <property type="evidence" value="ECO:0007669"/>
    <property type="project" value="InterPro"/>
</dbReference>
<dbReference type="InterPro" id="IPR002328">
    <property type="entry name" value="ADH_Zn_CS"/>
</dbReference>
<feature type="compositionally biased region" description="Basic and acidic residues" evidence="7">
    <location>
        <begin position="504"/>
        <end position="519"/>
    </location>
</feature>
<keyword evidence="5" id="KW-0539">Nucleus</keyword>
<keyword evidence="2 6" id="KW-0479">Metal-binding</keyword>
<dbReference type="PROSITE" id="PS00059">
    <property type="entry name" value="ADH_ZINC"/>
    <property type="match status" value="1"/>
</dbReference>
<dbReference type="InterPro" id="IPR020843">
    <property type="entry name" value="ER"/>
</dbReference>
<sequence length="1349" mass="151739">MSDSVPTRSKLALKGSSRIVSDFFEYSIHSILYQRGIYPPEDFQTVRKYGLNMLVPTDDELQSYVKQIMKQLHKWVYGGSISRLVVAIVSKETGETVEKWQFNLDIQKPDTEQTESKTNEQIQREIQAIIRQITASVTFLPELEDECTFNVLVYADPNCRVPEKWGDSSAHEITGATESVKFRSFITTMSFSNAFGDSCGANNALSKFTQRANVDNSLANQLRANSDSQRLQAQPHQTVDQQLESEYRAFQQQTPSYQPSFQTVPTPAFIEEKQWVNHFRDMNLHDTPGAQHLQQVPTQSVHSQQWRHEFAQSQQQQQQQETADTYSSAFRMRTGAPQLATSLAPQVVSAATVREDFSAVDAAFDELEHEMHDEKMEEQQAEQVKPQNEDDKIKFAQLARSVFLTMSQPPADISKQTSDKFQKSNFLKLMNRISTREVEMNEDRDKFVDAQGRDIRDMLPDPLKDIKEEGLAGMGPFASAQQVPQEGYTKRAKGEDSGSSPDSTDTRLFSKNDSDTTEGHNFEAMLEPELLKLSHKSSSVWNKYNFENPRVDCSMPALDQPTVERVQRFVRGLCETEKMMFETVNSCGILDSSSVQRSLENFFSGFNLTYPLVHVQSFTTESIYLLTSLIMAGSCAEYSIATKLVAILEKRLFELPGLLGGNLELVQSLIVCQFVKLFFGDKMQHEHALAFSGVVTHILRENGYFECPPETANWHEWIVSESRTRATFLALQLDVQKSMLFGCGSTMSASELRCNMPSSFQLWMASAEEWLTLRRRSRPVTFNAALQGYLSSKYTLLLTDGHQKQILLHGILSVFLDHQKSSPGFHDNSWKLQILTALEKWSDDFSRWPSSMNETVKNDPVFMQFTTSVGALYRHAHLLLSANLASPKKLLPIGGSTFADARTAVWHASQMIIEGYLNLDYWQADGCFHYDWCLYTAVMVIWNHFKGSGSTDMAKVLLNLSRRTPQDIMAPPIDSKPIMEHLQKKLAQSSSLILKNVARNMGLKDWPQAKQFTYKPHKARPQDVDIKILACGICGSDIHASKGNWGELPLPRAFGHEIIGEIVAMGEGVDSSKFKIGDRVGVGAECDSCGKCWRCDHDLQNTCRKSKSLYLSTYDDGTLVQGGYASHIRVNSKFVIPIPEKLKTEHAAPLLCGGITGFRPLLSYGVKKGTKVGVYGFGGIGHMTVMFAKALGAEVTVISRGYSKKEYAMKLGADHYIATSEEGFESKNYDTLDLIVNTGSDFDHESLTKVISMLRPDGRFTFITAPPAGVKLELVPMFYLLNCIHIGGSAIGSPKEIEYMFQLAAEHDIKPMVETFDISEENVTKAWEKVDSGDIRFRAVLTGYDKFFK</sequence>
<dbReference type="Pfam" id="PF08240">
    <property type="entry name" value="ADH_N"/>
    <property type="match status" value="1"/>
</dbReference>
<comment type="cofactor">
    <cofactor evidence="1 6">
        <name>Zn(2+)</name>
        <dbReference type="ChEBI" id="CHEBI:29105"/>
    </cofactor>
</comment>
<reference evidence="9" key="1">
    <citation type="journal article" date="2021" name="Open Biol.">
        <title>Shared evolutionary footprints suggest mitochondrial oxidative damage underlies multiple complex I losses in fungi.</title>
        <authorList>
            <person name="Schikora-Tamarit M.A."/>
            <person name="Marcet-Houben M."/>
            <person name="Nosek J."/>
            <person name="Gabaldon T."/>
        </authorList>
    </citation>
    <scope>NUCLEOTIDE SEQUENCE</scope>
    <source>
        <strain evidence="9">NCAIM Y.01608</strain>
    </source>
</reference>
<dbReference type="PANTHER" id="PTHR42683">
    <property type="entry name" value="ALDEHYDE REDUCTASE"/>
    <property type="match status" value="1"/>
</dbReference>
<evidence type="ECO:0000256" key="1">
    <source>
        <dbReference type="ARBA" id="ARBA00001947"/>
    </source>
</evidence>
<dbReference type="CDD" id="cd05283">
    <property type="entry name" value="CAD1"/>
    <property type="match status" value="1"/>
</dbReference>
<dbReference type="Pfam" id="PF02301">
    <property type="entry name" value="HORMA"/>
    <property type="match status" value="1"/>
</dbReference>
<keyword evidence="10" id="KW-1185">Reference proteome</keyword>
<evidence type="ECO:0000256" key="2">
    <source>
        <dbReference type="ARBA" id="ARBA00022723"/>
    </source>
</evidence>
<evidence type="ECO:0000313" key="9">
    <source>
        <dbReference type="EMBL" id="KAH3659039.1"/>
    </source>
</evidence>
<dbReference type="InterPro" id="IPR047109">
    <property type="entry name" value="CAD-like"/>
</dbReference>
<keyword evidence="3 6" id="KW-0862">Zinc</keyword>
<name>A0A9P8NTZ0_9ASCO</name>
<comment type="similarity">
    <text evidence="6">Belongs to the zinc-containing alcohol dehydrogenase family.</text>
</comment>
<dbReference type="SUPFAM" id="SSF51735">
    <property type="entry name" value="NAD(P)-binding Rossmann-fold domains"/>
    <property type="match status" value="1"/>
</dbReference>
<dbReference type="Gene3D" id="3.90.180.10">
    <property type="entry name" value="Medium-chain alcohol dehydrogenases, catalytic domain"/>
    <property type="match status" value="1"/>
</dbReference>
<dbReference type="Proteomes" id="UP000788993">
    <property type="component" value="Unassembled WGS sequence"/>
</dbReference>
<evidence type="ECO:0000256" key="6">
    <source>
        <dbReference type="RuleBase" id="RU361277"/>
    </source>
</evidence>
<dbReference type="SUPFAM" id="SSF50129">
    <property type="entry name" value="GroES-like"/>
    <property type="match status" value="1"/>
</dbReference>
<dbReference type="SUPFAM" id="SSF56019">
    <property type="entry name" value="The spindle assembly checkpoint protein mad2"/>
    <property type="match status" value="1"/>
</dbReference>
<evidence type="ECO:0000259" key="8">
    <source>
        <dbReference type="PROSITE" id="PS50815"/>
    </source>
</evidence>
<dbReference type="FunFam" id="3.40.50.720:FF:000022">
    <property type="entry name" value="Cinnamyl alcohol dehydrogenase"/>
    <property type="match status" value="1"/>
</dbReference>
<feature type="domain" description="HORMA" evidence="8">
    <location>
        <begin position="14"/>
        <end position="196"/>
    </location>
</feature>
<dbReference type="PROSITE" id="PS50815">
    <property type="entry name" value="HORMA"/>
    <property type="match status" value="1"/>
</dbReference>
<dbReference type="InterPro" id="IPR036291">
    <property type="entry name" value="NAD(P)-bd_dom_sf"/>
</dbReference>
<dbReference type="Pfam" id="PF00107">
    <property type="entry name" value="ADH_zinc_N"/>
    <property type="match status" value="1"/>
</dbReference>
<dbReference type="InterPro" id="IPR036570">
    <property type="entry name" value="HORMA_dom_sf"/>
</dbReference>
<keyword evidence="4" id="KW-0560">Oxidoreductase</keyword>
<dbReference type="InterPro" id="IPR007219">
    <property type="entry name" value="XnlR_reg_dom"/>
</dbReference>
<evidence type="ECO:0000256" key="7">
    <source>
        <dbReference type="SAM" id="MobiDB-lite"/>
    </source>
</evidence>